<sequence>MIIFEGKTGLRDKAKRDYRLLLLDGHGSHVTPGFLDFCISHRTLLAVLPPHSSHRLQPLDVGMFKPLSSAYTAELNKLSHRSQGLVEVHKSDFLWLFWAVWTHAFTSDKIRSSFAATGVHPRNADAVLKHLKRSTPQHDMDIELGDHGDGDTVRQLSNFLDFAMSGCEKNKISAVKDAIASLQVNNEILHYENTNLRQVISTKNRPIRQKKTLELQQYKEYHTPAVAREKKKVEREKERKERAKELAARSAKKARDRAAATLQKARDKQSKPRRKASSSQKSKISKRGSDAGSQSGGVSASQGAQPPTKTTTRGRNIRLPKKFE</sequence>
<keyword evidence="4" id="KW-1185">Reference proteome</keyword>
<feature type="compositionally biased region" description="Low complexity" evidence="1">
    <location>
        <begin position="290"/>
        <end position="305"/>
    </location>
</feature>
<dbReference type="Pfam" id="PF03184">
    <property type="entry name" value="DDE_1"/>
    <property type="match status" value="1"/>
</dbReference>
<feature type="region of interest" description="Disordered" evidence="1">
    <location>
        <begin position="224"/>
        <end position="324"/>
    </location>
</feature>
<gene>
    <name evidence="3" type="ORF">GMOD_00008928</name>
</gene>
<dbReference type="OrthoDB" id="3695345at2759"/>
<protein>
    <submittedName>
        <fullName evidence="3">Pogo transposable</fullName>
    </submittedName>
</protein>
<dbReference type="EMBL" id="KE747823">
    <property type="protein sequence ID" value="RMZ69979.1"/>
    <property type="molecule type" value="Genomic_DNA"/>
</dbReference>
<accession>A0A3M7M6E7</accession>
<name>A0A3M7M6E7_9PLEO</name>
<proteinExistence type="predicted"/>
<evidence type="ECO:0000313" key="3">
    <source>
        <dbReference type="EMBL" id="RMZ69979.1"/>
    </source>
</evidence>
<evidence type="ECO:0000313" key="4">
    <source>
        <dbReference type="Proteomes" id="UP000265663"/>
    </source>
</evidence>
<organism evidence="3 4">
    <name type="scientific">Pyrenophora seminiperda CCB06</name>
    <dbReference type="NCBI Taxonomy" id="1302712"/>
    <lineage>
        <taxon>Eukaryota</taxon>
        <taxon>Fungi</taxon>
        <taxon>Dikarya</taxon>
        <taxon>Ascomycota</taxon>
        <taxon>Pezizomycotina</taxon>
        <taxon>Dothideomycetes</taxon>
        <taxon>Pleosporomycetidae</taxon>
        <taxon>Pleosporales</taxon>
        <taxon>Pleosporineae</taxon>
        <taxon>Pleosporaceae</taxon>
        <taxon>Pyrenophora</taxon>
    </lineage>
</organism>
<feature type="compositionally biased region" description="Basic and acidic residues" evidence="1">
    <location>
        <begin position="224"/>
        <end position="247"/>
    </location>
</feature>
<feature type="domain" description="DDE-1" evidence="2">
    <location>
        <begin position="13"/>
        <end position="114"/>
    </location>
</feature>
<reference evidence="3 4" key="1">
    <citation type="journal article" date="2014" name="PLoS ONE">
        <title>De novo Genome Assembly of the Fungal Plant Pathogen Pyrenophora semeniperda.</title>
        <authorList>
            <person name="Soliai M.M."/>
            <person name="Meyer S.E."/>
            <person name="Udall J.A."/>
            <person name="Elzinga D.E."/>
            <person name="Hermansen R.A."/>
            <person name="Bodily P.M."/>
            <person name="Hart A.A."/>
            <person name="Coleman C.E."/>
        </authorList>
    </citation>
    <scope>NUCLEOTIDE SEQUENCE [LARGE SCALE GENOMIC DNA]</scope>
    <source>
        <strain evidence="3 4">CCB06</strain>
        <tissue evidence="3">Mycelium</tissue>
    </source>
</reference>
<dbReference type="InterPro" id="IPR004875">
    <property type="entry name" value="DDE_SF_endonuclease_dom"/>
</dbReference>
<dbReference type="AlphaFoldDB" id="A0A3M7M6E7"/>
<dbReference type="GO" id="GO:0003676">
    <property type="term" value="F:nucleic acid binding"/>
    <property type="evidence" value="ECO:0007669"/>
    <property type="project" value="InterPro"/>
</dbReference>
<feature type="compositionally biased region" description="Basic residues" evidence="1">
    <location>
        <begin position="315"/>
        <end position="324"/>
    </location>
</feature>
<evidence type="ECO:0000259" key="2">
    <source>
        <dbReference type="Pfam" id="PF03184"/>
    </source>
</evidence>
<evidence type="ECO:0000256" key="1">
    <source>
        <dbReference type="SAM" id="MobiDB-lite"/>
    </source>
</evidence>
<dbReference type="Proteomes" id="UP000265663">
    <property type="component" value="Unassembled WGS sequence"/>
</dbReference>